<dbReference type="InterPro" id="IPR014729">
    <property type="entry name" value="Rossmann-like_a/b/a_fold"/>
</dbReference>
<dbReference type="HAMAP" id="MF_02006">
    <property type="entry name" value="Tyr_tRNA_synth_type1"/>
    <property type="match status" value="1"/>
</dbReference>
<dbReference type="Gene3D" id="3.40.50.620">
    <property type="entry name" value="HUPs"/>
    <property type="match status" value="1"/>
</dbReference>
<dbReference type="Gene3D" id="1.10.240.10">
    <property type="entry name" value="Tyrosyl-Transfer RNA Synthetase"/>
    <property type="match status" value="1"/>
</dbReference>
<dbReference type="SUPFAM" id="SSF52374">
    <property type="entry name" value="Nucleotidylyl transferase"/>
    <property type="match status" value="1"/>
</dbReference>
<gene>
    <name evidence="13" type="ORF">BOTBODRAFT_99200</name>
</gene>
<dbReference type="InParanoid" id="A0A067NDH6"/>
<dbReference type="InterPro" id="IPR024088">
    <property type="entry name" value="Tyr-tRNA-ligase_bac-type"/>
</dbReference>
<dbReference type="GO" id="GO:0005524">
    <property type="term" value="F:ATP binding"/>
    <property type="evidence" value="ECO:0007669"/>
    <property type="project" value="UniProtKB-KW"/>
</dbReference>
<dbReference type="InterPro" id="IPR054608">
    <property type="entry name" value="SYY-like_C"/>
</dbReference>
<dbReference type="EC" id="6.1.1.1" evidence="1 11"/>
<evidence type="ECO:0000256" key="11">
    <source>
        <dbReference type="RuleBase" id="RU361234"/>
    </source>
</evidence>
<comment type="catalytic activity">
    <reaction evidence="9 11">
        <text>tRNA(Tyr) + L-tyrosine + ATP = L-tyrosyl-tRNA(Tyr) + AMP + diphosphate + H(+)</text>
        <dbReference type="Rhea" id="RHEA:10220"/>
        <dbReference type="Rhea" id="RHEA-COMP:9706"/>
        <dbReference type="Rhea" id="RHEA-COMP:9707"/>
        <dbReference type="ChEBI" id="CHEBI:15378"/>
        <dbReference type="ChEBI" id="CHEBI:30616"/>
        <dbReference type="ChEBI" id="CHEBI:33019"/>
        <dbReference type="ChEBI" id="CHEBI:58315"/>
        <dbReference type="ChEBI" id="CHEBI:78442"/>
        <dbReference type="ChEBI" id="CHEBI:78536"/>
        <dbReference type="ChEBI" id="CHEBI:456215"/>
        <dbReference type="EC" id="6.1.1.1"/>
    </reaction>
</comment>
<dbReference type="Gene3D" id="3.10.290.10">
    <property type="entry name" value="RNA-binding S4 domain"/>
    <property type="match status" value="1"/>
</dbReference>
<dbReference type="GO" id="GO:0006437">
    <property type="term" value="P:tyrosyl-tRNA aminoacylation"/>
    <property type="evidence" value="ECO:0007669"/>
    <property type="project" value="InterPro"/>
</dbReference>
<evidence type="ECO:0000256" key="10">
    <source>
        <dbReference type="PROSITE-ProRule" id="PRU00182"/>
    </source>
</evidence>
<dbReference type="InterPro" id="IPR036986">
    <property type="entry name" value="S4_RNA-bd_sf"/>
</dbReference>
<dbReference type="FunFam" id="1.10.240.10:FF:000001">
    <property type="entry name" value="Tyrosine--tRNA ligase"/>
    <property type="match status" value="1"/>
</dbReference>
<dbReference type="PROSITE" id="PS50889">
    <property type="entry name" value="S4"/>
    <property type="match status" value="1"/>
</dbReference>
<dbReference type="InterPro" id="IPR002307">
    <property type="entry name" value="Tyr-tRNA-ligase"/>
</dbReference>
<comment type="similarity">
    <text evidence="11">Belongs to the class-I aminoacyl-tRNA synthetase family.</text>
</comment>
<evidence type="ECO:0000256" key="5">
    <source>
        <dbReference type="ARBA" id="ARBA00022884"/>
    </source>
</evidence>
<dbReference type="GO" id="GO:0005739">
    <property type="term" value="C:mitochondrion"/>
    <property type="evidence" value="ECO:0007669"/>
    <property type="project" value="TreeGrafter"/>
</dbReference>
<protein>
    <recommendedName>
        <fullName evidence="1 11">Tyrosine--tRNA ligase</fullName>
        <ecNumber evidence="1 11">6.1.1.1</ecNumber>
    </recommendedName>
    <alternativeName>
        <fullName evidence="8 11">Tyrosyl-tRNA synthetase</fullName>
    </alternativeName>
</protein>
<dbReference type="GO" id="GO:0004831">
    <property type="term" value="F:tyrosine-tRNA ligase activity"/>
    <property type="evidence" value="ECO:0007669"/>
    <property type="project" value="UniProtKB-EC"/>
</dbReference>
<evidence type="ECO:0000256" key="7">
    <source>
        <dbReference type="ARBA" id="ARBA00023146"/>
    </source>
</evidence>
<evidence type="ECO:0000259" key="12">
    <source>
        <dbReference type="Pfam" id="PF22421"/>
    </source>
</evidence>
<keyword evidence="7 11" id="KW-0030">Aminoacyl-tRNA synthetase</keyword>
<sequence length="473" mass="52441">MLLRYCGRQLARSKSHASRLYSTCIVEELNSRGFIAQLTSQGLSNAAKMPLTVYLGADPSARSLHVGNLLALVGLLHFQMRGHQVISLVGGATGAVGDPGGRTTERKLLTQEELTENTASITRQVHAIFEHGERYARKRQSLSDFPATRPPKVLNNLEWLGGMGFLEFLRTVGKHAKVNVMLTRDSVKSRLASDQGISFTEFSYQLLQAHDFYTLHHKYGCRLQIGGSDQWGNIVAGIDMIKRRKGDEYPSTPTLPLDEDTEPAFGLTIPLLTTASGEKFGKSAGNAVWLDSSLTSVFDFYQFFLRVADADVSKYLKLLTFRSVDEIDTLMAEHERHPERRAAQRMLASEVTELVHGEEGVKQAEATTRALFDTDPSNVRASDVIKALQNDPRLVLVPAAEVLDEPLTKLSSNFKQTRSRSEARKLLLAGGLYLNNSRIQDVNKVLQQSDLIDGRLAILRAGKDNHLIIALEQ</sequence>
<dbReference type="PANTHER" id="PTHR11766">
    <property type="entry name" value="TYROSYL-TRNA SYNTHETASE"/>
    <property type="match status" value="1"/>
</dbReference>
<dbReference type="InterPro" id="IPR002305">
    <property type="entry name" value="aa-tRNA-synth_Ic"/>
</dbReference>
<dbReference type="PANTHER" id="PTHR11766:SF0">
    <property type="entry name" value="TYROSINE--TRNA LIGASE, MITOCHONDRIAL"/>
    <property type="match status" value="1"/>
</dbReference>
<keyword evidence="14" id="KW-1185">Reference proteome</keyword>
<dbReference type="SUPFAM" id="SSF55174">
    <property type="entry name" value="Alpha-L RNA-binding motif"/>
    <property type="match status" value="1"/>
</dbReference>
<keyword evidence="5 10" id="KW-0694">RNA-binding</keyword>
<reference evidence="14" key="1">
    <citation type="journal article" date="2014" name="Proc. Natl. Acad. Sci. U.S.A.">
        <title>Extensive sampling of basidiomycete genomes demonstrates inadequacy of the white-rot/brown-rot paradigm for wood decay fungi.</title>
        <authorList>
            <person name="Riley R."/>
            <person name="Salamov A.A."/>
            <person name="Brown D.W."/>
            <person name="Nagy L.G."/>
            <person name="Floudas D."/>
            <person name="Held B.W."/>
            <person name="Levasseur A."/>
            <person name="Lombard V."/>
            <person name="Morin E."/>
            <person name="Otillar R."/>
            <person name="Lindquist E.A."/>
            <person name="Sun H."/>
            <person name="LaButti K.M."/>
            <person name="Schmutz J."/>
            <person name="Jabbour D."/>
            <person name="Luo H."/>
            <person name="Baker S.E."/>
            <person name="Pisabarro A.G."/>
            <person name="Walton J.D."/>
            <person name="Blanchette R.A."/>
            <person name="Henrissat B."/>
            <person name="Martin F."/>
            <person name="Cullen D."/>
            <person name="Hibbett D.S."/>
            <person name="Grigoriev I.V."/>
        </authorList>
    </citation>
    <scope>NUCLEOTIDE SEQUENCE [LARGE SCALE GENOMIC DNA]</scope>
    <source>
        <strain evidence="14">FD-172 SS1</strain>
    </source>
</reference>
<evidence type="ECO:0000256" key="2">
    <source>
        <dbReference type="ARBA" id="ARBA00022598"/>
    </source>
</evidence>
<keyword evidence="6 11" id="KW-0648">Protein biosynthesis</keyword>
<dbReference type="GO" id="GO:0005829">
    <property type="term" value="C:cytosol"/>
    <property type="evidence" value="ECO:0007669"/>
    <property type="project" value="TreeGrafter"/>
</dbReference>
<dbReference type="NCBIfam" id="TIGR00234">
    <property type="entry name" value="tyrS"/>
    <property type="match status" value="1"/>
</dbReference>
<evidence type="ECO:0000256" key="1">
    <source>
        <dbReference type="ARBA" id="ARBA00013160"/>
    </source>
</evidence>
<dbReference type="GO" id="GO:0003723">
    <property type="term" value="F:RNA binding"/>
    <property type="evidence" value="ECO:0007669"/>
    <property type="project" value="UniProtKB-KW"/>
</dbReference>
<keyword evidence="3 11" id="KW-0547">Nucleotide-binding</keyword>
<dbReference type="Pfam" id="PF22421">
    <property type="entry name" value="SYY_C-terminal"/>
    <property type="match status" value="1"/>
</dbReference>
<name>A0A067NDH6_BOTB1</name>
<dbReference type="HOGENOM" id="CLU_024003_0_0_1"/>
<dbReference type="Pfam" id="PF00579">
    <property type="entry name" value="tRNA-synt_1b"/>
    <property type="match status" value="1"/>
</dbReference>
<evidence type="ECO:0000256" key="4">
    <source>
        <dbReference type="ARBA" id="ARBA00022840"/>
    </source>
</evidence>
<evidence type="ECO:0000256" key="3">
    <source>
        <dbReference type="ARBA" id="ARBA00022741"/>
    </source>
</evidence>
<dbReference type="Proteomes" id="UP000027195">
    <property type="component" value="Unassembled WGS sequence"/>
</dbReference>
<evidence type="ECO:0000313" key="14">
    <source>
        <dbReference type="Proteomes" id="UP000027195"/>
    </source>
</evidence>
<evidence type="ECO:0000256" key="6">
    <source>
        <dbReference type="ARBA" id="ARBA00022917"/>
    </source>
</evidence>
<evidence type="ECO:0000313" key="13">
    <source>
        <dbReference type="EMBL" id="KDQ21806.1"/>
    </source>
</evidence>
<evidence type="ECO:0000256" key="8">
    <source>
        <dbReference type="ARBA" id="ARBA00033323"/>
    </source>
</evidence>
<dbReference type="STRING" id="930990.A0A067NDH6"/>
<proteinExistence type="inferred from homology"/>
<dbReference type="OrthoDB" id="337870at2759"/>
<keyword evidence="4 11" id="KW-0067">ATP-binding</keyword>
<dbReference type="CDD" id="cd00805">
    <property type="entry name" value="TyrRS_core"/>
    <property type="match status" value="1"/>
</dbReference>
<dbReference type="CDD" id="cd00165">
    <property type="entry name" value="S4"/>
    <property type="match status" value="1"/>
</dbReference>
<dbReference type="InterPro" id="IPR024107">
    <property type="entry name" value="Tyr-tRNA-ligase_bac_1"/>
</dbReference>
<dbReference type="AlphaFoldDB" id="A0A067NDH6"/>
<evidence type="ECO:0000256" key="9">
    <source>
        <dbReference type="ARBA" id="ARBA00048248"/>
    </source>
</evidence>
<dbReference type="PRINTS" id="PR01040">
    <property type="entry name" value="TRNASYNTHTYR"/>
</dbReference>
<feature type="domain" description="Tyrosine--tRNA ligase SYY-like C-terminal" evidence="12">
    <location>
        <begin position="407"/>
        <end position="468"/>
    </location>
</feature>
<dbReference type="EMBL" id="KL198016">
    <property type="protein sequence ID" value="KDQ21806.1"/>
    <property type="molecule type" value="Genomic_DNA"/>
</dbReference>
<accession>A0A067NDH6</accession>
<keyword evidence="2 11" id="KW-0436">Ligase</keyword>
<organism evidence="13 14">
    <name type="scientific">Botryobasidium botryosum (strain FD-172 SS1)</name>
    <dbReference type="NCBI Taxonomy" id="930990"/>
    <lineage>
        <taxon>Eukaryota</taxon>
        <taxon>Fungi</taxon>
        <taxon>Dikarya</taxon>
        <taxon>Basidiomycota</taxon>
        <taxon>Agaricomycotina</taxon>
        <taxon>Agaricomycetes</taxon>
        <taxon>Cantharellales</taxon>
        <taxon>Botryobasidiaceae</taxon>
        <taxon>Botryobasidium</taxon>
    </lineage>
</organism>
<dbReference type="FunCoup" id="A0A067NDH6">
    <property type="interactions" value="469"/>
</dbReference>